<dbReference type="Pfam" id="PF01435">
    <property type="entry name" value="Peptidase_M48"/>
    <property type="match status" value="1"/>
</dbReference>
<dbReference type="EMBL" id="SDPT01000002">
    <property type="protein sequence ID" value="RXZ31376.1"/>
    <property type="molecule type" value="Genomic_DNA"/>
</dbReference>
<keyword evidence="6" id="KW-0482">Metalloprotease</keyword>
<dbReference type="Gene3D" id="1.25.40.10">
    <property type="entry name" value="Tetratricopeptide repeat domain"/>
    <property type="match status" value="1"/>
</dbReference>
<evidence type="ECO:0000256" key="3">
    <source>
        <dbReference type="ARBA" id="ARBA00022723"/>
    </source>
</evidence>
<gene>
    <name evidence="8" type="ORF">EO081_08950</name>
</gene>
<organism evidence="8 9">
    <name type="scientific">Sphingomonas desiccabilis</name>
    <dbReference type="NCBI Taxonomy" id="429134"/>
    <lineage>
        <taxon>Bacteria</taxon>
        <taxon>Pseudomonadati</taxon>
        <taxon>Pseudomonadota</taxon>
        <taxon>Alphaproteobacteria</taxon>
        <taxon>Sphingomonadales</taxon>
        <taxon>Sphingomonadaceae</taxon>
        <taxon>Sphingomonas</taxon>
    </lineage>
</organism>
<keyword evidence="2" id="KW-0645">Protease</keyword>
<dbReference type="CDD" id="cd07324">
    <property type="entry name" value="M48C_Oma1-like"/>
    <property type="match status" value="1"/>
</dbReference>
<dbReference type="GO" id="GO:0046872">
    <property type="term" value="F:metal ion binding"/>
    <property type="evidence" value="ECO:0007669"/>
    <property type="project" value="UniProtKB-KW"/>
</dbReference>
<accession>A0A4Q2IP07</accession>
<evidence type="ECO:0000256" key="4">
    <source>
        <dbReference type="ARBA" id="ARBA00022801"/>
    </source>
</evidence>
<keyword evidence="3" id="KW-0479">Metal-binding</keyword>
<dbReference type="PANTHER" id="PTHR22726">
    <property type="entry name" value="METALLOENDOPEPTIDASE OMA1"/>
    <property type="match status" value="1"/>
</dbReference>
<evidence type="ECO:0000313" key="8">
    <source>
        <dbReference type="EMBL" id="RXZ31376.1"/>
    </source>
</evidence>
<dbReference type="GO" id="GO:0051603">
    <property type="term" value="P:proteolysis involved in protein catabolic process"/>
    <property type="evidence" value="ECO:0007669"/>
    <property type="project" value="TreeGrafter"/>
</dbReference>
<dbReference type="Proteomes" id="UP000292347">
    <property type="component" value="Unassembled WGS sequence"/>
</dbReference>
<evidence type="ECO:0000256" key="1">
    <source>
        <dbReference type="ARBA" id="ARBA00001947"/>
    </source>
</evidence>
<dbReference type="SUPFAM" id="SSF48452">
    <property type="entry name" value="TPR-like"/>
    <property type="match status" value="1"/>
</dbReference>
<dbReference type="InterPro" id="IPR011990">
    <property type="entry name" value="TPR-like_helical_dom_sf"/>
</dbReference>
<evidence type="ECO:0000256" key="2">
    <source>
        <dbReference type="ARBA" id="ARBA00022670"/>
    </source>
</evidence>
<dbReference type="AlphaFoldDB" id="A0A4Q2IP07"/>
<sequence>MKRILAGFATALLLCAQPAAAQSILRDAETESLLADMARPIAVAAGLDPKNFTVVLLNDPSVNAFVAGGQTVYLHSGLIDEADNINEVQGVVAHEVGHIIGGHVALAGRGAGPATSISILSLLLGVAAVAAGAGQAGAGILAAGQQAALGNYLAFSRTQETSADAAGARYLGAAGVNGAGMLSFFKKLQNMEYRLAIPQENSYNRTHPLSGERISALTADLQAQPAWGKPTDPALQERFLRVQAKLRGYVNDPKETLRRYPASDNSIPAHYARAYAYHLTGYPDQAQQETAALVQAKPHDPYFLELQGQILLESGRPADALAPLREATQRTNSQPLIAATFGHALIATEDPAHLAEAEQVLRQAVGRDRANPFAWTQLATIYERKGDQPRVALAMAERASLIGEPQMALASARAAVAGLPEGSSERLRAQDIQMIAQNELDERKPSRRRLSAQ</sequence>
<feature type="domain" description="Peptidase M48" evidence="7">
    <location>
        <begin position="34"/>
        <end position="218"/>
    </location>
</feature>
<dbReference type="InterPro" id="IPR001915">
    <property type="entry name" value="Peptidase_M48"/>
</dbReference>
<dbReference type="GO" id="GO:0004222">
    <property type="term" value="F:metalloendopeptidase activity"/>
    <property type="evidence" value="ECO:0007669"/>
    <property type="project" value="InterPro"/>
</dbReference>
<evidence type="ECO:0000313" key="9">
    <source>
        <dbReference type="Proteomes" id="UP000292347"/>
    </source>
</evidence>
<comment type="caution">
    <text evidence="8">The sequence shown here is derived from an EMBL/GenBank/DDBJ whole genome shotgun (WGS) entry which is preliminary data.</text>
</comment>
<comment type="cofactor">
    <cofactor evidence="1">
        <name>Zn(2+)</name>
        <dbReference type="ChEBI" id="CHEBI:29105"/>
    </cofactor>
</comment>
<evidence type="ECO:0000256" key="5">
    <source>
        <dbReference type="ARBA" id="ARBA00022833"/>
    </source>
</evidence>
<evidence type="ECO:0000259" key="7">
    <source>
        <dbReference type="Pfam" id="PF01435"/>
    </source>
</evidence>
<evidence type="ECO:0000256" key="6">
    <source>
        <dbReference type="ARBA" id="ARBA00023049"/>
    </source>
</evidence>
<dbReference type="GO" id="GO:0016020">
    <property type="term" value="C:membrane"/>
    <property type="evidence" value="ECO:0007669"/>
    <property type="project" value="TreeGrafter"/>
</dbReference>
<dbReference type="RefSeq" id="WP_129341623.1">
    <property type="nucleotide sequence ID" value="NZ_JACIDD010000002.1"/>
</dbReference>
<dbReference type="PANTHER" id="PTHR22726:SF1">
    <property type="entry name" value="METALLOENDOPEPTIDASE OMA1, MITOCHONDRIAL"/>
    <property type="match status" value="1"/>
</dbReference>
<dbReference type="Gene3D" id="3.30.2010.10">
    <property type="entry name" value="Metalloproteases ('zincins'), catalytic domain"/>
    <property type="match status" value="1"/>
</dbReference>
<keyword evidence="9" id="KW-1185">Reference proteome</keyword>
<protein>
    <submittedName>
        <fullName evidence="8">Peptidase M48</fullName>
    </submittedName>
</protein>
<dbReference type="InterPro" id="IPR051156">
    <property type="entry name" value="Mito/Outer_Membr_Metalloprot"/>
</dbReference>
<reference evidence="8 9" key="1">
    <citation type="submission" date="2019-01" db="EMBL/GenBank/DDBJ databases">
        <title>Sphingomonas mucosissima sp. nov. and Sphingomonas desiccabilis sp. nov., from biological soil crusts in the Colorado Plateau, USA.</title>
        <authorList>
            <person name="Zhu D."/>
        </authorList>
    </citation>
    <scope>NUCLEOTIDE SEQUENCE [LARGE SCALE GENOMIC DNA]</scope>
    <source>
        <strain evidence="8 9">CP1D</strain>
    </source>
</reference>
<keyword evidence="5" id="KW-0862">Zinc</keyword>
<name>A0A4Q2IP07_9SPHN</name>
<keyword evidence="4" id="KW-0378">Hydrolase</keyword>
<dbReference type="OrthoDB" id="9814887at2"/>
<proteinExistence type="predicted"/>